<dbReference type="PANTHER" id="PTHR13696">
    <property type="entry name" value="P-LOOP CONTAINING NUCLEOSIDE TRIPHOSPHATE HYDROLASE"/>
    <property type="match status" value="1"/>
</dbReference>
<organism evidence="1 2">
    <name type="scientific">Alteromonas macleodii</name>
    <name type="common">Pseudoalteromonas macleodii</name>
    <dbReference type="NCBI Taxonomy" id="28108"/>
    <lineage>
        <taxon>Bacteria</taxon>
        <taxon>Pseudomonadati</taxon>
        <taxon>Pseudomonadota</taxon>
        <taxon>Gammaproteobacteria</taxon>
        <taxon>Alteromonadales</taxon>
        <taxon>Alteromonadaceae</taxon>
        <taxon>Alteromonas/Salinimonas group</taxon>
        <taxon>Alteromonas</taxon>
    </lineage>
</organism>
<dbReference type="PIRSF" id="PIRSF009320">
    <property type="entry name" value="Nuc_binding_HP_1000"/>
    <property type="match status" value="1"/>
</dbReference>
<reference evidence="1 2" key="1">
    <citation type="submission" date="2016-09" db="EMBL/GenBank/DDBJ databases">
        <title>Draft Genome Sequence of four Alteromonas macleodii strains isolated from copper coupons and grown long-term at elevated copper levels.</title>
        <authorList>
            <person name="Cusick K."/>
            <person name="Dale J."/>
            <person name="Little B."/>
            <person name="Biffinger J."/>
        </authorList>
    </citation>
    <scope>NUCLEOTIDE SEQUENCE [LARGE SCALE GENOMIC DNA]</scope>
    <source>
        <strain evidence="1 2">KCP01</strain>
    </source>
</reference>
<keyword evidence="2" id="KW-1185">Reference proteome</keyword>
<proteinExistence type="predicted"/>
<sequence length="241" mass="26794">MIIVLGGKKGGTGKSNIAFNLAGAYVAKGKNAVIIDADENATCVNKAGRRNEIHLNAEEQGNEELLKATRTIPVQSVSSGNDMRMDLREAKKHYGVIIVDCGGFETKAFKSAVMVADKIIIPTQLSQDDIEQLDPLFEWLRKQETDIQFNHEEYAMDIRVVFSRVQSYQSSEKKEAKAFLQEYMDLITISGVAIKEKSDVRKLSKAGMTYHDVSSPLRAQYDLLIQELEGEQAPLVPRQAA</sequence>
<evidence type="ECO:0000313" key="2">
    <source>
        <dbReference type="Proteomes" id="UP000095392"/>
    </source>
</evidence>
<gene>
    <name evidence="1" type="ORF">BFV95_4734</name>
</gene>
<dbReference type="Pfam" id="PF09140">
    <property type="entry name" value="MipZ"/>
    <property type="match status" value="1"/>
</dbReference>
<dbReference type="InterPro" id="IPR050678">
    <property type="entry name" value="DNA_Partitioning_ATPase"/>
</dbReference>
<dbReference type="PANTHER" id="PTHR13696:SF96">
    <property type="entry name" value="COBQ_COBB_MIND_PARA NUCLEOTIDE BINDING DOMAIN-CONTAINING PROTEIN"/>
    <property type="match status" value="1"/>
</dbReference>
<evidence type="ECO:0000313" key="1">
    <source>
        <dbReference type="EMBL" id="OES24467.1"/>
    </source>
</evidence>
<dbReference type="AlphaFoldDB" id="A0AB36FKW7"/>
<dbReference type="RefSeq" id="WP_069945623.1">
    <property type="nucleotide sequence ID" value="NZ_MIPW01000036.1"/>
</dbReference>
<comment type="caution">
    <text evidence="1">The sequence shown here is derived from an EMBL/GenBank/DDBJ whole genome shotgun (WGS) entry which is preliminary data.</text>
</comment>
<name>A0AB36FKW7_ALTMA</name>
<protein>
    <submittedName>
        <fullName evidence="1">CobQ/CobB/MinD/ParA nucleotide binding domain protein</fullName>
    </submittedName>
</protein>
<dbReference type="CDD" id="cd02042">
    <property type="entry name" value="ParAB_family"/>
    <property type="match status" value="1"/>
</dbReference>
<dbReference type="InterPro" id="IPR015223">
    <property type="entry name" value="MipZ"/>
</dbReference>
<dbReference type="SUPFAM" id="SSF52540">
    <property type="entry name" value="P-loop containing nucleoside triphosphate hydrolases"/>
    <property type="match status" value="1"/>
</dbReference>
<dbReference type="InterPro" id="IPR027417">
    <property type="entry name" value="P-loop_NTPase"/>
</dbReference>
<dbReference type="Gene3D" id="3.40.50.300">
    <property type="entry name" value="P-loop containing nucleotide triphosphate hydrolases"/>
    <property type="match status" value="1"/>
</dbReference>
<accession>A0AB36FKW7</accession>
<dbReference type="EMBL" id="MIPY01000061">
    <property type="protein sequence ID" value="OES24467.1"/>
    <property type="molecule type" value="Genomic_DNA"/>
</dbReference>
<dbReference type="Proteomes" id="UP000095392">
    <property type="component" value="Unassembled WGS sequence"/>
</dbReference>